<evidence type="ECO:0000313" key="1">
    <source>
        <dbReference type="EMBL" id="KAF0298878.1"/>
    </source>
</evidence>
<sequence>MTPNMNDNMVMGKRSSWGWLDALTAGPVSTLWGLVKSLASRHPGCIARVVCETHRMTENHTGMAYLVTTFLSYLERSALTSCDCSQPASTVSSQMSQWLVDVFTAYPACVPRTVCEVARLLPAALRRNRCQAHSERHDHFVTCQMRL</sequence>
<accession>A0A6A4W9W1</accession>
<keyword evidence="2" id="KW-1185">Reference proteome</keyword>
<evidence type="ECO:0000313" key="2">
    <source>
        <dbReference type="Proteomes" id="UP000440578"/>
    </source>
</evidence>
<protein>
    <submittedName>
        <fullName evidence="1">Uncharacterized protein</fullName>
    </submittedName>
</protein>
<dbReference type="OrthoDB" id="6380031at2759"/>
<proteinExistence type="predicted"/>
<dbReference type="EMBL" id="VIIS01001405">
    <property type="protein sequence ID" value="KAF0298878.1"/>
    <property type="molecule type" value="Genomic_DNA"/>
</dbReference>
<reference evidence="1 2" key="1">
    <citation type="submission" date="2019-07" db="EMBL/GenBank/DDBJ databases">
        <title>Draft genome assembly of a fouling barnacle, Amphibalanus amphitrite (Darwin, 1854): The first reference genome for Thecostraca.</title>
        <authorList>
            <person name="Kim W."/>
        </authorList>
    </citation>
    <scope>NUCLEOTIDE SEQUENCE [LARGE SCALE GENOMIC DNA]</scope>
    <source>
        <strain evidence="1">SNU_AA5</strain>
        <tissue evidence="1">Soma without cirri and trophi</tissue>
    </source>
</reference>
<name>A0A6A4W9W1_AMPAM</name>
<dbReference type="Proteomes" id="UP000440578">
    <property type="component" value="Unassembled WGS sequence"/>
</dbReference>
<organism evidence="1 2">
    <name type="scientific">Amphibalanus amphitrite</name>
    <name type="common">Striped barnacle</name>
    <name type="synonym">Balanus amphitrite</name>
    <dbReference type="NCBI Taxonomy" id="1232801"/>
    <lineage>
        <taxon>Eukaryota</taxon>
        <taxon>Metazoa</taxon>
        <taxon>Ecdysozoa</taxon>
        <taxon>Arthropoda</taxon>
        <taxon>Crustacea</taxon>
        <taxon>Multicrustacea</taxon>
        <taxon>Cirripedia</taxon>
        <taxon>Thoracica</taxon>
        <taxon>Thoracicalcarea</taxon>
        <taxon>Balanomorpha</taxon>
        <taxon>Balanoidea</taxon>
        <taxon>Balanidae</taxon>
        <taxon>Amphibalaninae</taxon>
        <taxon>Amphibalanus</taxon>
    </lineage>
</organism>
<dbReference type="AlphaFoldDB" id="A0A6A4W9W1"/>
<gene>
    <name evidence="1" type="ORF">FJT64_003788</name>
</gene>
<comment type="caution">
    <text evidence="1">The sequence shown here is derived from an EMBL/GenBank/DDBJ whole genome shotgun (WGS) entry which is preliminary data.</text>
</comment>